<dbReference type="AlphaFoldDB" id="A0A4R5DD67"/>
<name>A0A4R5DD67_9ACTN</name>
<comment type="caution">
    <text evidence="5">The sequence shown here is derived from an EMBL/GenBank/DDBJ whole genome shotgun (WGS) entry which is preliminary data.</text>
</comment>
<feature type="domain" description="6-phosphogluconate dehydrogenase NADP-binding" evidence="3">
    <location>
        <begin position="9"/>
        <end position="156"/>
    </location>
</feature>
<dbReference type="InterPro" id="IPR006115">
    <property type="entry name" value="6PGDH_NADP-bd"/>
</dbReference>
<organism evidence="5 6">
    <name type="scientific">Jiangella asiatica</name>
    <dbReference type="NCBI Taxonomy" id="2530372"/>
    <lineage>
        <taxon>Bacteria</taxon>
        <taxon>Bacillati</taxon>
        <taxon>Actinomycetota</taxon>
        <taxon>Actinomycetes</taxon>
        <taxon>Jiangellales</taxon>
        <taxon>Jiangellaceae</taxon>
        <taxon>Jiangella</taxon>
    </lineage>
</organism>
<dbReference type="InterPro" id="IPR051265">
    <property type="entry name" value="HIBADH-related_NP60_sf"/>
</dbReference>
<dbReference type="Gene3D" id="3.40.50.720">
    <property type="entry name" value="NAD(P)-binding Rossmann-like Domain"/>
    <property type="match status" value="1"/>
</dbReference>
<evidence type="ECO:0000313" key="6">
    <source>
        <dbReference type="Proteomes" id="UP000294739"/>
    </source>
</evidence>
<accession>A0A4R5DD67</accession>
<dbReference type="InterPro" id="IPR013328">
    <property type="entry name" value="6PGD_dom2"/>
</dbReference>
<comment type="similarity">
    <text evidence="1">Belongs to the HIBADH-related family.</text>
</comment>
<dbReference type="RefSeq" id="WP_131894242.1">
    <property type="nucleotide sequence ID" value="NZ_SMKZ01000012.1"/>
</dbReference>
<dbReference type="OrthoDB" id="4029976at2"/>
<dbReference type="InterPro" id="IPR048666">
    <property type="entry name" value="RedAm-like_C"/>
</dbReference>
<proteinExistence type="inferred from homology"/>
<dbReference type="PANTHER" id="PTHR43580">
    <property type="entry name" value="OXIDOREDUCTASE GLYR1-RELATED"/>
    <property type="match status" value="1"/>
</dbReference>
<dbReference type="EMBL" id="SMKZ01000012">
    <property type="protein sequence ID" value="TDE10967.1"/>
    <property type="molecule type" value="Genomic_DNA"/>
</dbReference>
<dbReference type="PIRSF" id="PIRSF000103">
    <property type="entry name" value="HIBADH"/>
    <property type="match status" value="1"/>
</dbReference>
<dbReference type="GO" id="GO:0050661">
    <property type="term" value="F:NADP binding"/>
    <property type="evidence" value="ECO:0007669"/>
    <property type="project" value="InterPro"/>
</dbReference>
<reference evidence="5 6" key="1">
    <citation type="submission" date="2019-03" db="EMBL/GenBank/DDBJ databases">
        <title>Draft genome sequences of novel Actinobacteria.</title>
        <authorList>
            <person name="Sahin N."/>
            <person name="Ay H."/>
            <person name="Saygin H."/>
        </authorList>
    </citation>
    <scope>NUCLEOTIDE SEQUENCE [LARGE SCALE GENOMIC DNA]</scope>
    <source>
        <strain evidence="5 6">5K138</strain>
    </source>
</reference>
<evidence type="ECO:0000313" key="5">
    <source>
        <dbReference type="EMBL" id="TDE10967.1"/>
    </source>
</evidence>
<evidence type="ECO:0000259" key="4">
    <source>
        <dbReference type="Pfam" id="PF21761"/>
    </source>
</evidence>
<feature type="domain" description="NADPH-dependent reductive aminase-like C-terminal" evidence="4">
    <location>
        <begin position="164"/>
        <end position="289"/>
    </location>
</feature>
<evidence type="ECO:0000256" key="2">
    <source>
        <dbReference type="ARBA" id="ARBA00023002"/>
    </source>
</evidence>
<dbReference type="Gene3D" id="1.10.1040.10">
    <property type="entry name" value="N-(1-d-carboxylethyl)-l-norvaline Dehydrogenase, domain 2"/>
    <property type="match status" value="1"/>
</dbReference>
<dbReference type="InterPro" id="IPR015815">
    <property type="entry name" value="HIBADH-related"/>
</dbReference>
<dbReference type="PANTHER" id="PTHR43580:SF2">
    <property type="entry name" value="CYTOKINE-LIKE NUCLEAR FACTOR N-PAC"/>
    <property type="match status" value="1"/>
</dbReference>
<dbReference type="InParanoid" id="A0A4R5DD67"/>
<evidence type="ECO:0000256" key="1">
    <source>
        <dbReference type="ARBA" id="ARBA00009080"/>
    </source>
</evidence>
<dbReference type="Proteomes" id="UP000294739">
    <property type="component" value="Unassembled WGS sequence"/>
</dbReference>
<keyword evidence="6" id="KW-1185">Reference proteome</keyword>
<dbReference type="SUPFAM" id="SSF51735">
    <property type="entry name" value="NAD(P)-binding Rossmann-fold domains"/>
    <property type="match status" value="1"/>
</dbReference>
<dbReference type="GO" id="GO:0016491">
    <property type="term" value="F:oxidoreductase activity"/>
    <property type="evidence" value="ECO:0007669"/>
    <property type="project" value="UniProtKB-KW"/>
</dbReference>
<dbReference type="Pfam" id="PF21761">
    <property type="entry name" value="RedAm-like_C"/>
    <property type="match status" value="1"/>
</dbReference>
<protein>
    <submittedName>
        <fullName evidence="5">NAD(P)-dependent oxidoreductase</fullName>
    </submittedName>
</protein>
<gene>
    <name evidence="5" type="ORF">E1269_10835</name>
</gene>
<keyword evidence="2" id="KW-0560">Oxidoreductase</keyword>
<dbReference type="InterPro" id="IPR036291">
    <property type="entry name" value="NAD(P)-bd_dom_sf"/>
</dbReference>
<evidence type="ECO:0000259" key="3">
    <source>
        <dbReference type="Pfam" id="PF03446"/>
    </source>
</evidence>
<dbReference type="Pfam" id="PF03446">
    <property type="entry name" value="NAD_binding_2"/>
    <property type="match status" value="1"/>
</dbReference>
<sequence>MSQNDRPAVTLLGLGAMGRPMARALLGAGHPTTVWNRTPSRADELVAAGAIRADTVADAVTASPLVLACLLNYEVTYELLEPVTEHLAGRTLVNLSTGTPQEARDMAAWAAGRGIDYVDAGMMATPPMIGTEASLFLYSGSDTGFERYRPTLELFGVARHLGADAGRASLYDLALLSSMYAMFAGFLHGAALVSTAGISAADFAEAAGTFVRATSVSLPAAAELIDSGDYTTDVQSVDFNKAALDRIVQVSMDHGIGVDVVAPIKALLDRQVAEGHGAESFDRIVEGIKHPGP</sequence>